<name>A0A139WQK8_9CYAN</name>
<dbReference type="InterPro" id="IPR014710">
    <property type="entry name" value="RmlC-like_jellyroll"/>
</dbReference>
<sequence>MMLTEMLVQPGKGEMYWVLEDLFTFKTVGEETNGSYSLIEIECIGEHPPHVHTNEDQFFYVLGGQLEVLLGENTSIATNGTFIHVPKGKKHGFKNLYLEEPALMLCMTTPAGSIEKFVREVGTVAKDLHVARPRATRADYEKFRAAALPYGIEVIPFLYEDAPN</sequence>
<reference evidence="2 3" key="1">
    <citation type="journal article" date="2013" name="Genome Biol. Evol.">
        <title>Genomes of Stigonematalean cyanobacteria (subsection V) and the evolution of oxygenic photosynthesis from prokaryotes to plastids.</title>
        <authorList>
            <person name="Dagan T."/>
            <person name="Roettger M."/>
            <person name="Stucken K."/>
            <person name="Landan G."/>
            <person name="Koch R."/>
            <person name="Major P."/>
            <person name="Gould S.B."/>
            <person name="Goremykin V.V."/>
            <person name="Rippka R."/>
            <person name="Tandeau de Marsac N."/>
            <person name="Gugger M."/>
            <person name="Lockhart P.J."/>
            <person name="Allen J.F."/>
            <person name="Brune I."/>
            <person name="Maus I."/>
            <person name="Puhler A."/>
            <person name="Martin W.F."/>
        </authorList>
    </citation>
    <scope>NUCLEOTIDE SEQUENCE [LARGE SCALE GENOMIC DNA]</scope>
    <source>
        <strain evidence="2 3">PCC 7110</strain>
    </source>
</reference>
<dbReference type="OrthoDB" id="486897at2"/>
<organism evidence="2 3">
    <name type="scientific">Scytonema hofmannii PCC 7110</name>
    <dbReference type="NCBI Taxonomy" id="128403"/>
    <lineage>
        <taxon>Bacteria</taxon>
        <taxon>Bacillati</taxon>
        <taxon>Cyanobacteriota</taxon>
        <taxon>Cyanophyceae</taxon>
        <taxon>Nostocales</taxon>
        <taxon>Scytonemataceae</taxon>
        <taxon>Scytonema</taxon>
    </lineage>
</organism>
<keyword evidence="3" id="KW-1185">Reference proteome</keyword>
<dbReference type="SUPFAM" id="SSF51182">
    <property type="entry name" value="RmlC-like cupins"/>
    <property type="match status" value="1"/>
</dbReference>
<dbReference type="RefSeq" id="WP_017741153.1">
    <property type="nucleotide sequence ID" value="NZ_KQ976355.1"/>
</dbReference>
<evidence type="ECO:0000259" key="1">
    <source>
        <dbReference type="Pfam" id="PF07883"/>
    </source>
</evidence>
<protein>
    <recommendedName>
        <fullName evidence="1">Cupin type-2 domain-containing protein</fullName>
    </recommendedName>
</protein>
<dbReference type="Gene3D" id="2.60.120.10">
    <property type="entry name" value="Jelly Rolls"/>
    <property type="match status" value="1"/>
</dbReference>
<dbReference type="InterPro" id="IPR011051">
    <property type="entry name" value="RmlC_Cupin_sf"/>
</dbReference>
<gene>
    <name evidence="2" type="ORF">WA1_49115</name>
</gene>
<accession>A0A139WQK8</accession>
<comment type="caution">
    <text evidence="2">The sequence shown here is derived from an EMBL/GenBank/DDBJ whole genome shotgun (WGS) entry which is preliminary data.</text>
</comment>
<dbReference type="Pfam" id="PF07883">
    <property type="entry name" value="Cupin_2"/>
    <property type="match status" value="1"/>
</dbReference>
<dbReference type="Proteomes" id="UP000076925">
    <property type="component" value="Unassembled WGS sequence"/>
</dbReference>
<dbReference type="AlphaFoldDB" id="A0A139WQK8"/>
<evidence type="ECO:0000313" key="2">
    <source>
        <dbReference type="EMBL" id="KYC34703.1"/>
    </source>
</evidence>
<dbReference type="PANTHER" id="PTHR36440">
    <property type="entry name" value="PUTATIVE (AFU_ORTHOLOGUE AFUA_8G07350)-RELATED"/>
    <property type="match status" value="1"/>
</dbReference>
<dbReference type="InterPro" id="IPR013096">
    <property type="entry name" value="Cupin_2"/>
</dbReference>
<evidence type="ECO:0000313" key="3">
    <source>
        <dbReference type="Proteomes" id="UP000076925"/>
    </source>
</evidence>
<dbReference type="EMBL" id="ANNX02000064">
    <property type="protein sequence ID" value="KYC34703.1"/>
    <property type="molecule type" value="Genomic_DNA"/>
</dbReference>
<dbReference type="PANTHER" id="PTHR36440:SF1">
    <property type="entry name" value="PUTATIVE (AFU_ORTHOLOGUE AFUA_8G07350)-RELATED"/>
    <property type="match status" value="1"/>
</dbReference>
<dbReference type="InterPro" id="IPR053146">
    <property type="entry name" value="QDO-like"/>
</dbReference>
<proteinExistence type="predicted"/>
<feature type="domain" description="Cupin type-2" evidence="1">
    <location>
        <begin position="45"/>
        <end position="107"/>
    </location>
</feature>
<dbReference type="STRING" id="128403.WA1_49115"/>